<dbReference type="Gene3D" id="3.40.50.300">
    <property type="entry name" value="P-loop containing nucleotide triphosphate hydrolases"/>
    <property type="match status" value="1"/>
</dbReference>
<dbReference type="SUPFAM" id="SSF52540">
    <property type="entry name" value="P-loop containing nucleoside triphosphate hydrolases"/>
    <property type="match status" value="1"/>
</dbReference>
<evidence type="ECO:0000256" key="3">
    <source>
        <dbReference type="ARBA" id="ARBA00022840"/>
    </source>
</evidence>
<proteinExistence type="inferred from homology"/>
<dbReference type="PROSITE" id="PS50893">
    <property type="entry name" value="ABC_TRANSPORTER_2"/>
    <property type="match status" value="1"/>
</dbReference>
<name>A0A811NUL1_9POAL</name>
<sequence length="312" mass="34258">MSAFMVVISVVMDFNISIKSAMVGWLMAAGCGAEAVEDCGDGGGLGCESPLVVEDNRPMERWPWYGTIQLDGLQIKYDLDMPMVLKGISCTFPGERKIGVVGRTGSGKSTLIQALFWIVEPSAGQILIDGVDISLLGLHDLRSRLSIIPQEPTLFQGTVRSNLDPLQQHIDAEIWEVASKCCLEEIIREDNRLLDAPVVEDGGNWSGGQRQLVCLARVLLMKRKILVLDEATASVDTATDNIIQRTIRQETKTCTVITIAHRIPTVIDSDLVLVLGEGRILEYDSPNNLLRDESSAFSKLVMEFVGRTDNIN</sequence>
<dbReference type="PANTHER" id="PTHR24223:SF222">
    <property type="entry name" value="OS01G0902100 PROTEIN"/>
    <property type="match status" value="1"/>
</dbReference>
<dbReference type="GO" id="GO:0016887">
    <property type="term" value="F:ATP hydrolysis activity"/>
    <property type="evidence" value="ECO:0007669"/>
    <property type="project" value="InterPro"/>
</dbReference>
<keyword evidence="6" id="KW-1185">Reference proteome</keyword>
<evidence type="ECO:0000256" key="1">
    <source>
        <dbReference type="ARBA" id="ARBA00009726"/>
    </source>
</evidence>
<dbReference type="GO" id="GO:0016020">
    <property type="term" value="C:membrane"/>
    <property type="evidence" value="ECO:0007669"/>
    <property type="project" value="TreeGrafter"/>
</dbReference>
<dbReference type="InterPro" id="IPR003439">
    <property type="entry name" value="ABC_transporter-like_ATP-bd"/>
</dbReference>
<gene>
    <name evidence="5" type="ORF">NCGR_LOCUS21412</name>
</gene>
<dbReference type="Proteomes" id="UP000604825">
    <property type="component" value="Unassembled WGS sequence"/>
</dbReference>
<dbReference type="InterPro" id="IPR027417">
    <property type="entry name" value="P-loop_NTPase"/>
</dbReference>
<dbReference type="FunFam" id="3.40.50.300:FF:000169">
    <property type="entry name" value="ABC transporter C family member 3"/>
    <property type="match status" value="1"/>
</dbReference>
<accession>A0A811NUL1</accession>
<dbReference type="GO" id="GO:0042626">
    <property type="term" value="F:ATPase-coupled transmembrane transporter activity"/>
    <property type="evidence" value="ECO:0007669"/>
    <property type="project" value="TreeGrafter"/>
</dbReference>
<dbReference type="AlphaFoldDB" id="A0A811NUL1"/>
<dbReference type="PANTHER" id="PTHR24223">
    <property type="entry name" value="ATP-BINDING CASSETTE SUB-FAMILY C"/>
    <property type="match status" value="1"/>
</dbReference>
<comment type="caution">
    <text evidence="5">The sequence shown here is derived from an EMBL/GenBank/DDBJ whole genome shotgun (WGS) entry which is preliminary data.</text>
</comment>
<dbReference type="InterPro" id="IPR003593">
    <property type="entry name" value="AAA+_ATPase"/>
</dbReference>
<dbReference type="CDD" id="cd03244">
    <property type="entry name" value="ABCC_MRP_domain2"/>
    <property type="match status" value="1"/>
</dbReference>
<reference evidence="5" key="1">
    <citation type="submission" date="2020-10" db="EMBL/GenBank/DDBJ databases">
        <authorList>
            <person name="Han B."/>
            <person name="Lu T."/>
            <person name="Zhao Q."/>
            <person name="Huang X."/>
            <person name="Zhao Y."/>
        </authorList>
    </citation>
    <scope>NUCLEOTIDE SEQUENCE</scope>
</reference>
<dbReference type="InterPro" id="IPR050173">
    <property type="entry name" value="ABC_transporter_C-like"/>
</dbReference>
<evidence type="ECO:0000259" key="4">
    <source>
        <dbReference type="PROSITE" id="PS50893"/>
    </source>
</evidence>
<organism evidence="5 6">
    <name type="scientific">Miscanthus lutarioriparius</name>
    <dbReference type="NCBI Taxonomy" id="422564"/>
    <lineage>
        <taxon>Eukaryota</taxon>
        <taxon>Viridiplantae</taxon>
        <taxon>Streptophyta</taxon>
        <taxon>Embryophyta</taxon>
        <taxon>Tracheophyta</taxon>
        <taxon>Spermatophyta</taxon>
        <taxon>Magnoliopsida</taxon>
        <taxon>Liliopsida</taxon>
        <taxon>Poales</taxon>
        <taxon>Poaceae</taxon>
        <taxon>PACMAD clade</taxon>
        <taxon>Panicoideae</taxon>
        <taxon>Andropogonodae</taxon>
        <taxon>Andropogoneae</taxon>
        <taxon>Saccharinae</taxon>
        <taxon>Miscanthus</taxon>
    </lineage>
</organism>
<evidence type="ECO:0000313" key="6">
    <source>
        <dbReference type="Proteomes" id="UP000604825"/>
    </source>
</evidence>
<comment type="similarity">
    <text evidence="1">Belongs to the ABC transporter superfamily. ABCC family. Conjugate transporter (TC 3.A.1.208) subfamily.</text>
</comment>
<keyword evidence="2" id="KW-0547">Nucleotide-binding</keyword>
<feature type="domain" description="ABC transporter" evidence="4">
    <location>
        <begin position="68"/>
        <end position="302"/>
    </location>
</feature>
<dbReference type="OrthoDB" id="6500128at2759"/>
<evidence type="ECO:0000256" key="2">
    <source>
        <dbReference type="ARBA" id="ARBA00022741"/>
    </source>
</evidence>
<keyword evidence="3" id="KW-0067">ATP-binding</keyword>
<dbReference type="GO" id="GO:0005524">
    <property type="term" value="F:ATP binding"/>
    <property type="evidence" value="ECO:0007669"/>
    <property type="project" value="UniProtKB-KW"/>
</dbReference>
<dbReference type="EMBL" id="CAJGYO010000005">
    <property type="protein sequence ID" value="CAD6231299.1"/>
    <property type="molecule type" value="Genomic_DNA"/>
</dbReference>
<dbReference type="SMART" id="SM00382">
    <property type="entry name" value="AAA"/>
    <property type="match status" value="1"/>
</dbReference>
<protein>
    <recommendedName>
        <fullName evidence="4">ABC transporter domain-containing protein</fullName>
    </recommendedName>
</protein>
<evidence type="ECO:0000313" key="5">
    <source>
        <dbReference type="EMBL" id="CAD6231299.1"/>
    </source>
</evidence>
<dbReference type="Pfam" id="PF00005">
    <property type="entry name" value="ABC_tran"/>
    <property type="match status" value="1"/>
</dbReference>